<accession>A0A4D4LJN4</accession>
<feature type="region of interest" description="Disordered" evidence="1">
    <location>
        <begin position="48"/>
        <end position="70"/>
    </location>
</feature>
<evidence type="ECO:0000313" key="2">
    <source>
        <dbReference type="EMBL" id="GDY61791.1"/>
    </source>
</evidence>
<sequence>MRTYASARQIVNNVVNVREGFASAFRPGVRGREVPLMEGEFVALAESEPDGTPCRLGSPRGGRTRSVAVK</sequence>
<reference evidence="2 3" key="1">
    <citation type="submission" date="2019-04" db="EMBL/GenBank/DDBJ databases">
        <title>Draft genome sequences of Streptomyces avermitilis NBRC 14893.</title>
        <authorList>
            <person name="Komaki H."/>
            <person name="Tamura T."/>
            <person name="Hosoyama A."/>
        </authorList>
    </citation>
    <scope>NUCLEOTIDE SEQUENCE [LARGE SCALE GENOMIC DNA]</scope>
    <source>
        <strain evidence="2 3">NBRC 14893</strain>
    </source>
</reference>
<dbReference type="EMBL" id="BJHX01000001">
    <property type="protein sequence ID" value="GDY61791.1"/>
    <property type="molecule type" value="Genomic_DNA"/>
</dbReference>
<dbReference type="Proteomes" id="UP000302139">
    <property type="component" value="Unassembled WGS sequence"/>
</dbReference>
<protein>
    <submittedName>
        <fullName evidence="2">Uncharacterized protein</fullName>
    </submittedName>
</protein>
<gene>
    <name evidence="2" type="ORF">SAV14893_011840</name>
</gene>
<proteinExistence type="predicted"/>
<name>A0A4D4LJN4_STRAX</name>
<dbReference type="AlphaFoldDB" id="A0A4D4LJN4"/>
<organism evidence="2 3">
    <name type="scientific">Streptomyces avermitilis</name>
    <dbReference type="NCBI Taxonomy" id="33903"/>
    <lineage>
        <taxon>Bacteria</taxon>
        <taxon>Bacillati</taxon>
        <taxon>Actinomycetota</taxon>
        <taxon>Actinomycetes</taxon>
        <taxon>Kitasatosporales</taxon>
        <taxon>Streptomycetaceae</taxon>
        <taxon>Streptomyces</taxon>
    </lineage>
</organism>
<evidence type="ECO:0000313" key="3">
    <source>
        <dbReference type="Proteomes" id="UP000302139"/>
    </source>
</evidence>
<comment type="caution">
    <text evidence="2">The sequence shown here is derived from an EMBL/GenBank/DDBJ whole genome shotgun (WGS) entry which is preliminary data.</text>
</comment>
<evidence type="ECO:0000256" key="1">
    <source>
        <dbReference type="SAM" id="MobiDB-lite"/>
    </source>
</evidence>